<evidence type="ECO:0008006" key="2">
    <source>
        <dbReference type="Google" id="ProtNLM"/>
    </source>
</evidence>
<dbReference type="EMBL" id="CP157483">
    <property type="protein sequence ID" value="XBO42591.1"/>
    <property type="molecule type" value="Genomic_DNA"/>
</dbReference>
<dbReference type="InterPro" id="IPR017853">
    <property type="entry name" value="GH"/>
</dbReference>
<organism evidence="1">
    <name type="scientific">Pedococcus sp. KACC 23699</name>
    <dbReference type="NCBI Taxonomy" id="3149228"/>
    <lineage>
        <taxon>Bacteria</taxon>
        <taxon>Bacillati</taxon>
        <taxon>Actinomycetota</taxon>
        <taxon>Actinomycetes</taxon>
        <taxon>Micrococcales</taxon>
        <taxon>Intrasporangiaceae</taxon>
        <taxon>Pedococcus</taxon>
    </lineage>
</organism>
<accession>A0AAU7JQW0</accession>
<dbReference type="AlphaFoldDB" id="A0AAU7JQW0"/>
<proteinExistence type="predicted"/>
<gene>
    <name evidence="1" type="ORF">ABEG17_13555</name>
</gene>
<protein>
    <recommendedName>
        <fullName evidence="2">SGNH/GDSL hydrolase family protein</fullName>
    </recommendedName>
</protein>
<sequence length="319" mass="33288">MPPRSSLPTSDPRPSSRSTRRPTWLLLVGALLTVALVPLAACIAKPADAAVAGAPVSSARAHFTVNLKGSYSAAVAAGFNVFDVAGSQNNPAGVKAKLATLPAGSKAMIWVGGLDNSSSTPGFTLSQFKAQVNALKSDPRVYGYFISDEPHPGKFPLAAAHVRERADYLRATAPAQKSFIVVLDGTNSCGGTLGCEYAALAPSKTHVDLVGIDSYPCHMGAACDYAKITERVNVAAKNGVPKSAMVPVYQGFGQEGKASGAYYRTPTTAELTKMLSTWTAALPNAVLDYAYTWGTQTTAPQALANHPALVSVVKSYNGR</sequence>
<name>A0AAU7JQW0_9MICO</name>
<evidence type="ECO:0000313" key="1">
    <source>
        <dbReference type="EMBL" id="XBO42591.1"/>
    </source>
</evidence>
<reference evidence="1" key="1">
    <citation type="submission" date="2024-05" db="EMBL/GenBank/DDBJ databases">
        <authorList>
            <person name="Kim S."/>
            <person name="Heo J."/>
            <person name="Choi H."/>
            <person name="Choi Y."/>
            <person name="Kwon S.-W."/>
            <person name="Kim Y."/>
        </authorList>
    </citation>
    <scope>NUCLEOTIDE SEQUENCE</scope>
    <source>
        <strain evidence="1">KACC 23699</strain>
    </source>
</reference>
<dbReference type="SUPFAM" id="SSF51445">
    <property type="entry name" value="(Trans)glycosidases"/>
    <property type="match status" value="1"/>
</dbReference>
<dbReference type="RefSeq" id="WP_406830010.1">
    <property type="nucleotide sequence ID" value="NZ_CP157483.1"/>
</dbReference>